<dbReference type="AlphaFoldDB" id="A0A1H3ETN5"/>
<dbReference type="SUPFAM" id="SSF52540">
    <property type="entry name" value="P-loop containing nucleoside triphosphate hydrolases"/>
    <property type="match status" value="1"/>
</dbReference>
<organism evidence="2 3">
    <name type="scientific">Roseicitreum antarcticum</name>
    <dbReference type="NCBI Taxonomy" id="564137"/>
    <lineage>
        <taxon>Bacteria</taxon>
        <taxon>Pseudomonadati</taxon>
        <taxon>Pseudomonadota</taxon>
        <taxon>Alphaproteobacteria</taxon>
        <taxon>Rhodobacterales</taxon>
        <taxon>Paracoccaceae</taxon>
        <taxon>Roseicitreum</taxon>
    </lineage>
</organism>
<dbReference type="RefSeq" id="WP_092892516.1">
    <property type="nucleotide sequence ID" value="NZ_FNOM01000026.1"/>
</dbReference>
<evidence type="ECO:0008006" key="4">
    <source>
        <dbReference type="Google" id="ProtNLM"/>
    </source>
</evidence>
<dbReference type="Gene3D" id="3.40.50.300">
    <property type="entry name" value="P-loop containing nucleotide triphosphate hydrolases"/>
    <property type="match status" value="1"/>
</dbReference>
<keyword evidence="3" id="KW-1185">Reference proteome</keyword>
<sequence length="394" mass="44042">MTAKTLYIHIGHYKTGTTALQVFCAGNKGWLARKGLAYPSLTEDHKVHAKQSDFAFCLYHAAGVQTLMHGYNRPDTPKALWGRLFDHIRAGSAPRTLISSEEFARLGAYPAAAAHLARVREMAPDIDIRILAYLRPPQDHLRAWYNQLIKMQRSVADFNTALSREIEPVHWDYGLMLRPWVQIFGADRVTLRPYSDALRQGDALYEDFLALFDLRLPRLWARVPKEDPNPRLDDRLLDVVRVSHRAGLPPPMTKLVRDRAQAFLAQQDQGQGAGIPEGEALFRPRTDIDQIVAQCRAGLEGLRALPGCAMDLTPFLAALPQAESAEVTALRQQIGFLTTQINLQRHRVNQMQADYEARLATLERALTGRGPAVSRSDDLEDSGSGDAKPDDAPK</sequence>
<name>A0A1H3ETN5_9RHOB</name>
<dbReference type="InterPro" id="IPR027417">
    <property type="entry name" value="P-loop_NTPase"/>
</dbReference>
<gene>
    <name evidence="2" type="ORF">SAMN04488238_1266</name>
</gene>
<evidence type="ECO:0000313" key="3">
    <source>
        <dbReference type="Proteomes" id="UP000198539"/>
    </source>
</evidence>
<dbReference type="STRING" id="564137.SAMN04488238_1266"/>
<feature type="region of interest" description="Disordered" evidence="1">
    <location>
        <begin position="367"/>
        <end position="394"/>
    </location>
</feature>
<proteinExistence type="predicted"/>
<evidence type="ECO:0000256" key="1">
    <source>
        <dbReference type="SAM" id="MobiDB-lite"/>
    </source>
</evidence>
<protein>
    <recommendedName>
        <fullName evidence="4">Sulfotransferase family protein</fullName>
    </recommendedName>
</protein>
<accession>A0A1H3ETN5</accession>
<dbReference type="EMBL" id="FNOM01000026">
    <property type="protein sequence ID" value="SDX81975.1"/>
    <property type="molecule type" value="Genomic_DNA"/>
</dbReference>
<dbReference type="OrthoDB" id="547419at2"/>
<dbReference type="Proteomes" id="UP000198539">
    <property type="component" value="Unassembled WGS sequence"/>
</dbReference>
<reference evidence="2 3" key="1">
    <citation type="submission" date="2016-10" db="EMBL/GenBank/DDBJ databases">
        <authorList>
            <person name="de Groot N.N."/>
        </authorList>
    </citation>
    <scope>NUCLEOTIDE SEQUENCE [LARGE SCALE GENOMIC DNA]</scope>
    <source>
        <strain evidence="2 3">CGMCC 1.8894</strain>
    </source>
</reference>
<evidence type="ECO:0000313" key="2">
    <source>
        <dbReference type="EMBL" id="SDX81975.1"/>
    </source>
</evidence>